<feature type="transmembrane region" description="Helical" evidence="7">
    <location>
        <begin position="436"/>
        <end position="460"/>
    </location>
</feature>
<evidence type="ECO:0000313" key="12">
    <source>
        <dbReference type="Proteomes" id="UP000557344"/>
    </source>
</evidence>
<evidence type="ECO:0000259" key="8">
    <source>
        <dbReference type="PROSITE" id="PS51202"/>
    </source>
</evidence>
<evidence type="ECO:0000256" key="1">
    <source>
        <dbReference type="ARBA" id="ARBA00004141"/>
    </source>
</evidence>
<gene>
    <name evidence="9" type="ORF">GGE46_002730</name>
    <name evidence="10" type="ORF">GGE57_003054</name>
</gene>
<keyword evidence="2" id="KW-0813">Transport</keyword>
<feature type="transmembrane region" description="Helical" evidence="7">
    <location>
        <begin position="91"/>
        <end position="116"/>
    </location>
</feature>
<feature type="transmembrane region" description="Helical" evidence="7">
    <location>
        <begin position="136"/>
        <end position="160"/>
    </location>
</feature>
<name>A0A7W6Y9T1_RHIET</name>
<evidence type="ECO:0000256" key="6">
    <source>
        <dbReference type="ARBA" id="ARBA00023136"/>
    </source>
</evidence>
<evidence type="ECO:0000256" key="3">
    <source>
        <dbReference type="ARBA" id="ARBA00022692"/>
    </source>
</evidence>
<proteinExistence type="predicted"/>
<keyword evidence="3 7" id="KW-0812">Transmembrane</keyword>
<evidence type="ECO:0000256" key="2">
    <source>
        <dbReference type="ARBA" id="ARBA00022448"/>
    </source>
</evidence>
<dbReference type="SUPFAM" id="SSF116726">
    <property type="entry name" value="TrkA C-terminal domain-like"/>
    <property type="match status" value="2"/>
</dbReference>
<feature type="transmembrane region" description="Helical" evidence="7">
    <location>
        <begin position="520"/>
        <end position="539"/>
    </location>
</feature>
<protein>
    <submittedName>
        <fullName evidence="9">Di/tricarboxylate transporter</fullName>
    </submittedName>
</protein>
<feature type="transmembrane region" description="Helical" evidence="7">
    <location>
        <begin position="6"/>
        <end position="21"/>
    </location>
</feature>
<organism evidence="9 12">
    <name type="scientific">Rhizobium etli</name>
    <dbReference type="NCBI Taxonomy" id="29449"/>
    <lineage>
        <taxon>Bacteria</taxon>
        <taxon>Pseudomonadati</taxon>
        <taxon>Pseudomonadota</taxon>
        <taxon>Alphaproteobacteria</taxon>
        <taxon>Hyphomicrobiales</taxon>
        <taxon>Rhizobiaceae</taxon>
        <taxon>Rhizobium/Agrobacterium group</taxon>
        <taxon>Rhizobium</taxon>
    </lineage>
</organism>
<dbReference type="Pfam" id="PF03600">
    <property type="entry name" value="CitMHS"/>
    <property type="match status" value="1"/>
</dbReference>
<dbReference type="EMBL" id="JACIID010000005">
    <property type="protein sequence ID" value="MBB4536303.1"/>
    <property type="molecule type" value="Genomic_DNA"/>
</dbReference>
<keyword evidence="6 7" id="KW-0472">Membrane</keyword>
<dbReference type="Proteomes" id="UP000557344">
    <property type="component" value="Unassembled WGS sequence"/>
</dbReference>
<feature type="domain" description="RCK C-terminal" evidence="8">
    <location>
        <begin position="205"/>
        <end position="288"/>
    </location>
</feature>
<evidence type="ECO:0000256" key="5">
    <source>
        <dbReference type="ARBA" id="ARBA00022989"/>
    </source>
</evidence>
<dbReference type="RefSeq" id="WP_183841220.1">
    <property type="nucleotide sequence ID" value="NZ_JACIHU010000005.1"/>
</dbReference>
<dbReference type="Proteomes" id="UP000523431">
    <property type="component" value="Unassembled WGS sequence"/>
</dbReference>
<dbReference type="PANTHER" id="PTHR43652:SF2">
    <property type="entry name" value="BASIC AMINO ACID ANTIPORTER YFCC-RELATED"/>
    <property type="match status" value="1"/>
</dbReference>
<dbReference type="PANTHER" id="PTHR43652">
    <property type="entry name" value="BASIC AMINO ACID ANTIPORTER YFCC-RELATED"/>
    <property type="match status" value="1"/>
</dbReference>
<feature type="transmembrane region" description="Helical" evidence="7">
    <location>
        <begin position="480"/>
        <end position="508"/>
    </location>
</feature>
<dbReference type="GO" id="GO:0008324">
    <property type="term" value="F:monoatomic cation transmembrane transporter activity"/>
    <property type="evidence" value="ECO:0007669"/>
    <property type="project" value="InterPro"/>
</dbReference>
<dbReference type="GO" id="GO:0006813">
    <property type="term" value="P:potassium ion transport"/>
    <property type="evidence" value="ECO:0007669"/>
    <property type="project" value="InterPro"/>
</dbReference>
<sequence>MSFEQASLLILLLAMLVLFSFERIRIEVVAIAGLLAGYALGLYPADQIFAGFASPVVITVIEILLIVQVLARAKLFDNLAARWAAARPSPFKVISGTSSLAGFISIFMNNIGAFAITLPVALRLGVALSIPRRQLVMPVSFAALLGGLVSLIGTPANLLVSDALAKATGAGFRFFDFAYVGLPVAIAGILLIAFRVRRLFPEPGAAPATISPGTRRIVVERRVPDASPLIGTRLSECPTRFAIKPHALIRGDSFVFGPLDQSVINAGDVLLAEGADGVFAGLAAAQALIADIHPHGLPPDFTRVETVVMPESTLIGSRVRSLEVFHHRGIAVTALSMRIPRIEGRFLDLQLSIGDILTLEGPRMAIAEALEESECLPLAPTASAEPALLSWRPFGLFACAVAASAAGLHPEVAFAGVVLVLALLNHLNIRQAMADLNWPIIIMLAAMIPIGQAVAGTGAAEAIAGWLSLVVPISHPLSGIALILFLAMALTPFVNNATVAIVLAPIALEFARTGRHAPDAYLIAVAVGASLDFLTPFGHHNNTLAMGIGGYRFSDFLRAGWPLAAASYALALFLLALFWL</sequence>
<evidence type="ECO:0000256" key="7">
    <source>
        <dbReference type="SAM" id="Phobius"/>
    </source>
</evidence>
<evidence type="ECO:0000313" key="11">
    <source>
        <dbReference type="Proteomes" id="UP000523431"/>
    </source>
</evidence>
<dbReference type="InterPro" id="IPR036721">
    <property type="entry name" value="RCK_C_sf"/>
</dbReference>
<keyword evidence="4" id="KW-0677">Repeat</keyword>
<accession>A0A7W6Y9T1</accession>
<feature type="transmembrane region" description="Helical" evidence="7">
    <location>
        <begin position="51"/>
        <end position="71"/>
    </location>
</feature>
<dbReference type="GO" id="GO:0005886">
    <property type="term" value="C:plasma membrane"/>
    <property type="evidence" value="ECO:0007669"/>
    <property type="project" value="TreeGrafter"/>
</dbReference>
<evidence type="ECO:0000256" key="4">
    <source>
        <dbReference type="ARBA" id="ARBA00022737"/>
    </source>
</evidence>
<evidence type="ECO:0000313" key="10">
    <source>
        <dbReference type="EMBL" id="MBB4536303.1"/>
    </source>
</evidence>
<dbReference type="InterPro" id="IPR006037">
    <property type="entry name" value="RCK_C"/>
</dbReference>
<dbReference type="AlphaFoldDB" id="A0A7W6Y9T1"/>
<reference evidence="11 12" key="1">
    <citation type="submission" date="2020-08" db="EMBL/GenBank/DDBJ databases">
        <title>Genomic Encyclopedia of Type Strains, Phase IV (KMG-V): Genome sequencing to study the core and pangenomes of soil and plant-associated prokaryotes.</title>
        <authorList>
            <person name="Whitman W."/>
        </authorList>
    </citation>
    <scope>NUCLEOTIDE SEQUENCE [LARGE SCALE GENOMIC DNA]</scope>
    <source>
        <strain evidence="9 12">SEMIA 471</strain>
        <strain evidence="10 11">SEMIA 489</strain>
    </source>
</reference>
<evidence type="ECO:0000313" key="9">
    <source>
        <dbReference type="EMBL" id="MBB4480147.1"/>
    </source>
</evidence>
<dbReference type="Gene3D" id="3.30.70.1450">
    <property type="entry name" value="Regulator of K+ conductance, C-terminal domain"/>
    <property type="match status" value="1"/>
</dbReference>
<dbReference type="EMBL" id="JACIHU010000005">
    <property type="protein sequence ID" value="MBB4480147.1"/>
    <property type="molecule type" value="Genomic_DNA"/>
</dbReference>
<dbReference type="InterPro" id="IPR004680">
    <property type="entry name" value="Cit_transptr-like_dom"/>
</dbReference>
<comment type="caution">
    <text evidence="9">The sequence shown here is derived from an EMBL/GenBank/DDBJ whole genome shotgun (WGS) entry which is preliminary data.</text>
</comment>
<feature type="transmembrane region" description="Helical" evidence="7">
    <location>
        <begin position="559"/>
        <end position="579"/>
    </location>
</feature>
<feature type="transmembrane region" description="Helical" evidence="7">
    <location>
        <begin position="394"/>
        <end position="424"/>
    </location>
</feature>
<feature type="transmembrane region" description="Helical" evidence="7">
    <location>
        <begin position="28"/>
        <end position="45"/>
    </location>
</feature>
<feature type="transmembrane region" description="Helical" evidence="7">
    <location>
        <begin position="172"/>
        <end position="194"/>
    </location>
</feature>
<keyword evidence="5 7" id="KW-1133">Transmembrane helix</keyword>
<dbReference type="PROSITE" id="PS51202">
    <property type="entry name" value="RCK_C"/>
    <property type="match status" value="1"/>
</dbReference>
<dbReference type="InterPro" id="IPR051679">
    <property type="entry name" value="DASS-Related_Transporters"/>
</dbReference>
<comment type="subcellular location">
    <subcellularLocation>
        <location evidence="1">Membrane</location>
        <topology evidence="1">Multi-pass membrane protein</topology>
    </subcellularLocation>
</comment>